<sequence length="187" mass="20486">MFAVEKVKLWLRNKVRCQEGNNIIILGRTRIRACNISLKGHGCSLTLNSGVNLRGVKIEIDGKDCHVFIGANSVFGENTYLSCRERNVNLAIGNDCMFSRNIKIMTSDGHDIIKDGVRINHAKSITIGDRVWLADGVVVLKGGDIGNDSVIGINSIVTNKINENTVAVGCPAREVSRDVSWNTTLTY</sequence>
<dbReference type="SUPFAM" id="SSF51161">
    <property type="entry name" value="Trimeric LpxA-like enzymes"/>
    <property type="match status" value="1"/>
</dbReference>
<dbReference type="GO" id="GO:0016746">
    <property type="term" value="F:acyltransferase activity"/>
    <property type="evidence" value="ECO:0007669"/>
    <property type="project" value="UniProtKB-KW"/>
</dbReference>
<evidence type="ECO:0000313" key="2">
    <source>
        <dbReference type="EMBL" id="QJT38392.1"/>
    </source>
</evidence>
<dbReference type="InterPro" id="IPR051159">
    <property type="entry name" value="Hexapeptide_acetyltransf"/>
</dbReference>
<dbReference type="Gene3D" id="2.160.10.10">
    <property type="entry name" value="Hexapeptide repeat proteins"/>
    <property type="match status" value="1"/>
</dbReference>
<dbReference type="PANTHER" id="PTHR23416:SF78">
    <property type="entry name" value="LIPOPOLYSACCHARIDE BIOSYNTHESIS O-ACETYL TRANSFERASE WBBJ-RELATED"/>
    <property type="match status" value="1"/>
</dbReference>
<dbReference type="EMBL" id="CP038448">
    <property type="protein sequence ID" value="QJT38392.1"/>
    <property type="molecule type" value="Genomic_DNA"/>
</dbReference>
<evidence type="ECO:0000313" key="1">
    <source>
        <dbReference type="EMBL" id="QJT28859.1"/>
    </source>
</evidence>
<organism evidence="1 3">
    <name type="scientific">Aeromonas media</name>
    <dbReference type="NCBI Taxonomy" id="651"/>
    <lineage>
        <taxon>Bacteria</taxon>
        <taxon>Pseudomonadati</taxon>
        <taxon>Pseudomonadota</taxon>
        <taxon>Gammaproteobacteria</taxon>
        <taxon>Aeromonadales</taxon>
        <taxon>Aeromonadaceae</taxon>
        <taxon>Aeromonas</taxon>
    </lineage>
</organism>
<dbReference type="RefSeq" id="WP_082030019.1">
    <property type="nucleotide sequence ID" value="NZ_CAWMGL010000100.1"/>
</dbReference>
<dbReference type="AlphaFoldDB" id="A0AAE7DN18"/>
<protein>
    <submittedName>
        <fullName evidence="1">Acyltransferase</fullName>
    </submittedName>
</protein>
<dbReference type="CDD" id="cd04647">
    <property type="entry name" value="LbH_MAT_like"/>
    <property type="match status" value="1"/>
</dbReference>
<accession>A0AAE7DN18</accession>
<reference evidence="3 4" key="1">
    <citation type="submission" date="2019-03" db="EMBL/GenBank/DDBJ databases">
        <title>Novel transposon Tn6433 accelerates the dissemination of tet(E) in Aeromonas from aerobic biofilm under oxytetracycline stress.</title>
        <authorList>
            <person name="Shi Y."/>
            <person name="Tian Z."/>
            <person name="Zhang Y."/>
            <person name="Zhang H."/>
            <person name="Yang M."/>
        </authorList>
    </citation>
    <scope>NUCLEOTIDE SEQUENCE [LARGE SCALE GENOMIC DNA]</scope>
    <source>
        <strain evidence="2 4">R50-22</strain>
        <strain evidence="1 3">T5-8</strain>
    </source>
</reference>
<keyword evidence="1" id="KW-0808">Transferase</keyword>
<keyword evidence="1" id="KW-0012">Acyltransferase</keyword>
<dbReference type="Proteomes" id="UP000502006">
    <property type="component" value="Chromosome"/>
</dbReference>
<dbReference type="EMBL" id="CP038444">
    <property type="protein sequence ID" value="QJT28859.1"/>
    <property type="molecule type" value="Genomic_DNA"/>
</dbReference>
<proteinExistence type="predicted"/>
<keyword evidence="4" id="KW-1185">Reference proteome</keyword>
<evidence type="ECO:0000313" key="4">
    <source>
        <dbReference type="Proteomes" id="UP000502657"/>
    </source>
</evidence>
<dbReference type="Proteomes" id="UP000502657">
    <property type="component" value="Chromosome"/>
</dbReference>
<dbReference type="InterPro" id="IPR011004">
    <property type="entry name" value="Trimer_LpxA-like_sf"/>
</dbReference>
<name>A0AAE7DN18_AERME</name>
<gene>
    <name evidence="1" type="ORF">E4186_00420</name>
    <name evidence="2" type="ORF">E4188_07440</name>
</gene>
<evidence type="ECO:0000313" key="3">
    <source>
        <dbReference type="Proteomes" id="UP000502006"/>
    </source>
</evidence>
<dbReference type="PANTHER" id="PTHR23416">
    <property type="entry name" value="SIALIC ACID SYNTHASE-RELATED"/>
    <property type="match status" value="1"/>
</dbReference>